<dbReference type="EMBL" id="CAMGYJ010000002">
    <property type="protein sequence ID" value="CAI0374967.1"/>
    <property type="molecule type" value="Genomic_DNA"/>
</dbReference>
<reference evidence="1" key="1">
    <citation type="submission" date="2022-08" db="EMBL/GenBank/DDBJ databases">
        <authorList>
            <person name="Gutierrez-Valencia J."/>
        </authorList>
    </citation>
    <scope>NUCLEOTIDE SEQUENCE</scope>
</reference>
<protein>
    <submittedName>
        <fullName evidence="1">Uncharacterized protein</fullName>
    </submittedName>
</protein>
<accession>A0AAV0GPH9</accession>
<dbReference type="Proteomes" id="UP001154282">
    <property type="component" value="Unassembled WGS sequence"/>
</dbReference>
<gene>
    <name evidence="1" type="ORF">LITE_LOCUS419</name>
</gene>
<sequence length="63" mass="7304">MFHLFLGARRSLEQSLGRLHSSRESSAILGFGYFVHLDCRCESRGHRRRSSVKLLKTPSRPIY</sequence>
<keyword evidence="2" id="KW-1185">Reference proteome</keyword>
<dbReference type="AlphaFoldDB" id="A0AAV0GPH9"/>
<comment type="caution">
    <text evidence="1">The sequence shown here is derived from an EMBL/GenBank/DDBJ whole genome shotgun (WGS) entry which is preliminary data.</text>
</comment>
<evidence type="ECO:0000313" key="2">
    <source>
        <dbReference type="Proteomes" id="UP001154282"/>
    </source>
</evidence>
<evidence type="ECO:0000313" key="1">
    <source>
        <dbReference type="EMBL" id="CAI0374967.1"/>
    </source>
</evidence>
<organism evidence="1 2">
    <name type="scientific">Linum tenue</name>
    <dbReference type="NCBI Taxonomy" id="586396"/>
    <lineage>
        <taxon>Eukaryota</taxon>
        <taxon>Viridiplantae</taxon>
        <taxon>Streptophyta</taxon>
        <taxon>Embryophyta</taxon>
        <taxon>Tracheophyta</taxon>
        <taxon>Spermatophyta</taxon>
        <taxon>Magnoliopsida</taxon>
        <taxon>eudicotyledons</taxon>
        <taxon>Gunneridae</taxon>
        <taxon>Pentapetalae</taxon>
        <taxon>rosids</taxon>
        <taxon>fabids</taxon>
        <taxon>Malpighiales</taxon>
        <taxon>Linaceae</taxon>
        <taxon>Linum</taxon>
    </lineage>
</organism>
<name>A0AAV0GPH9_9ROSI</name>
<proteinExistence type="predicted"/>